<dbReference type="Pfam" id="PF13817">
    <property type="entry name" value="DDE_Tnp_IS66_C"/>
    <property type="match status" value="1"/>
</dbReference>
<evidence type="ECO:0000313" key="4">
    <source>
        <dbReference type="Proteomes" id="UP000305095"/>
    </source>
</evidence>
<evidence type="ECO:0000313" key="3">
    <source>
        <dbReference type="EMBL" id="TKV74185.1"/>
    </source>
</evidence>
<dbReference type="PANTHER" id="PTHR33678">
    <property type="entry name" value="BLL1576 PROTEIN"/>
    <property type="match status" value="1"/>
</dbReference>
<proteinExistence type="predicted"/>
<dbReference type="Pfam" id="PF03050">
    <property type="entry name" value="DDE_Tnp_IS66"/>
    <property type="match status" value="1"/>
</dbReference>
<reference evidence="3 4" key="1">
    <citation type="submission" date="2019-05" db="EMBL/GenBank/DDBJ databases">
        <title>Draft Genome of Bradyrhizobium elkanii strain SEMIA 938, Used in Commercial Inoculants for Lupinus spp. in Brazil.</title>
        <authorList>
            <person name="Hungria M."/>
            <person name="Delamuta J.R.M."/>
            <person name="Ribeiro R.A."/>
            <person name="Nogueira M.A."/>
        </authorList>
    </citation>
    <scope>NUCLEOTIDE SEQUENCE [LARGE SCALE GENOMIC DNA]</scope>
    <source>
        <strain evidence="3 4">Semia 938</strain>
    </source>
</reference>
<feature type="domain" description="Transposase IS66 central" evidence="1">
    <location>
        <begin position="12"/>
        <end position="66"/>
    </location>
</feature>
<dbReference type="Proteomes" id="UP000305095">
    <property type="component" value="Unassembled WGS sequence"/>
</dbReference>
<dbReference type="InterPro" id="IPR004291">
    <property type="entry name" value="Transposase_IS66_central"/>
</dbReference>
<evidence type="ECO:0000259" key="2">
    <source>
        <dbReference type="Pfam" id="PF13817"/>
    </source>
</evidence>
<dbReference type="PANTHER" id="PTHR33678:SF1">
    <property type="entry name" value="BLL1576 PROTEIN"/>
    <property type="match status" value="1"/>
</dbReference>
<accession>A0A4V6CW38</accession>
<gene>
    <name evidence="3" type="ORF">FDV58_33890</name>
</gene>
<dbReference type="InterPro" id="IPR039552">
    <property type="entry name" value="IS66_C"/>
</dbReference>
<dbReference type="AlphaFoldDB" id="A0A4V6CW38"/>
<evidence type="ECO:0000259" key="1">
    <source>
        <dbReference type="Pfam" id="PF03050"/>
    </source>
</evidence>
<name>A0A4V6CW38_BRAEL</name>
<organism evidence="3 4">
    <name type="scientific">Bradyrhizobium elkanii</name>
    <dbReference type="NCBI Taxonomy" id="29448"/>
    <lineage>
        <taxon>Bacteria</taxon>
        <taxon>Pseudomonadati</taxon>
        <taxon>Pseudomonadota</taxon>
        <taxon>Alphaproteobacteria</taxon>
        <taxon>Hyphomicrobiales</taxon>
        <taxon>Nitrobacteraceae</taxon>
        <taxon>Bradyrhizobium</taxon>
    </lineage>
</organism>
<dbReference type="InterPro" id="IPR052344">
    <property type="entry name" value="Transposase-related"/>
</dbReference>
<sequence length="122" mass="13374">MEVQLPQLPGRGGKAIGYALLRWDGLTCFLHEHCIELETNPVVRAIRPVAFGGKNNLFGESDGDGERWAILCSLIAKCKLDDVEPYAYLCDMLQRMVDGLLPWNGSPAGLAAGTARAKPDYR</sequence>
<feature type="domain" description="Transposase IS66 C-terminal" evidence="2">
    <location>
        <begin position="73"/>
        <end position="98"/>
    </location>
</feature>
<protein>
    <submittedName>
        <fullName evidence="3">IS66 family transposase</fullName>
    </submittedName>
</protein>
<comment type="caution">
    <text evidence="3">The sequence shown here is derived from an EMBL/GenBank/DDBJ whole genome shotgun (WGS) entry which is preliminary data.</text>
</comment>
<dbReference type="EMBL" id="SZZP01000027">
    <property type="protein sequence ID" value="TKV74185.1"/>
    <property type="molecule type" value="Genomic_DNA"/>
</dbReference>